<dbReference type="EMBL" id="CP062983">
    <property type="protein sequence ID" value="QPC82635.1"/>
    <property type="molecule type" value="Genomic_DNA"/>
</dbReference>
<proteinExistence type="predicted"/>
<dbReference type="RefSeq" id="WP_195170704.1">
    <property type="nucleotide sequence ID" value="NZ_CP062983.1"/>
</dbReference>
<dbReference type="AlphaFoldDB" id="A0A7S8IDI7"/>
<accession>A0A7S8IDI7</accession>
<organism evidence="1 2">
    <name type="scientific">Phototrophicus methaneseepsis</name>
    <dbReference type="NCBI Taxonomy" id="2710758"/>
    <lineage>
        <taxon>Bacteria</taxon>
        <taxon>Bacillati</taxon>
        <taxon>Chloroflexota</taxon>
        <taxon>Candidatus Thermofontia</taxon>
        <taxon>Phototrophicales</taxon>
        <taxon>Phototrophicaceae</taxon>
        <taxon>Phototrophicus</taxon>
    </lineage>
</organism>
<evidence type="ECO:0000313" key="1">
    <source>
        <dbReference type="EMBL" id="QPC82635.1"/>
    </source>
</evidence>
<protein>
    <submittedName>
        <fullName evidence="1">Uncharacterized protein</fullName>
    </submittedName>
</protein>
<evidence type="ECO:0000313" key="2">
    <source>
        <dbReference type="Proteomes" id="UP000594468"/>
    </source>
</evidence>
<gene>
    <name evidence="1" type="ORF">G4Y79_23585</name>
</gene>
<dbReference type="KEGG" id="pmet:G4Y79_23585"/>
<keyword evidence="2" id="KW-1185">Reference proteome</keyword>
<sequence length="137" mass="16147">MATNSRTWFYSRPEPRPYYIEERVNHTLWNNRIQGVFMSCTQAANPIKMEGTLNGMPMFFEWEPGLYFILRMGEERKDIIGTIRQILFGLKPSFAYQDVDSMYVIEWHTDSGEARWRDIQGNPQYQGLRRLTAPTAT</sequence>
<name>A0A7S8IDI7_9CHLR</name>
<dbReference type="Proteomes" id="UP000594468">
    <property type="component" value="Chromosome"/>
</dbReference>
<reference evidence="1 2" key="1">
    <citation type="submission" date="2020-02" db="EMBL/GenBank/DDBJ databases">
        <authorList>
            <person name="Zheng R.K."/>
            <person name="Sun C.M."/>
        </authorList>
    </citation>
    <scope>NUCLEOTIDE SEQUENCE [LARGE SCALE GENOMIC DNA]</scope>
    <source>
        <strain evidence="2">rifampicinis</strain>
    </source>
</reference>